<proteinExistence type="predicted"/>
<keyword evidence="1" id="KW-0812">Transmembrane</keyword>
<sequence length="352" mass="39524">MLRIITIMALQTVMILLIAFFLLFRNDGAGVRWLLQEVPQAKYTIGLYVDHVKDVPDFLTGKISGKDFIPFEIKEGEGQPNLDNGPLVPKGSEIPKETGQNSLDSFIYERDNHEDSQVATVEKRRIDPLIAEKMRNAMEKSAITPTEGQVSLWLPLTGGPFDRPLANPIERRMAAEAYLYQLYHEVTGRLSVQTPQVKVEGDHIFGQVRDQQPDGSYVELTLQMKGNQGHLSAYVRQPMPAFAESNWFEELNKLATRSNRIEYTITLQGQRTGRLTAEDQERVLLQCFDYLHATKIETAGPRSLLISGQSPMLPTGLSLGGEAINLQGLARYHGTDGQTHFVLAYPLIMQEI</sequence>
<dbReference type="Gene3D" id="3.30.360.40">
    <property type="entry name" value="YwmB-like"/>
    <property type="match status" value="1"/>
</dbReference>
<dbReference type="RefSeq" id="WP_151618792.1">
    <property type="nucleotide sequence ID" value="NZ_WBXO01000002.1"/>
</dbReference>
<dbReference type="Proteomes" id="UP000468766">
    <property type="component" value="Unassembled WGS sequence"/>
</dbReference>
<dbReference type="OrthoDB" id="2079780at2"/>
<gene>
    <name evidence="2" type="ORF">F9B85_04065</name>
</gene>
<keyword evidence="3" id="KW-1185">Reference proteome</keyword>
<name>A0A6I0F2L7_9FIRM</name>
<organism evidence="2 3">
    <name type="scientific">Heliorestis acidaminivorans</name>
    <dbReference type="NCBI Taxonomy" id="553427"/>
    <lineage>
        <taxon>Bacteria</taxon>
        <taxon>Bacillati</taxon>
        <taxon>Bacillota</taxon>
        <taxon>Clostridia</taxon>
        <taxon>Eubacteriales</taxon>
        <taxon>Heliobacteriaceae</taxon>
        <taxon>Heliorestis</taxon>
    </lineage>
</organism>
<dbReference type="SUPFAM" id="SSF143842">
    <property type="entry name" value="YwmB-like"/>
    <property type="match status" value="1"/>
</dbReference>
<accession>A0A6I0F2L7</accession>
<dbReference type="InterPro" id="IPR036209">
    <property type="entry name" value="YwmB-like_sf"/>
</dbReference>
<dbReference type="Pfam" id="PF08680">
    <property type="entry name" value="DUF1779"/>
    <property type="match status" value="1"/>
</dbReference>
<evidence type="ECO:0000256" key="1">
    <source>
        <dbReference type="SAM" id="Phobius"/>
    </source>
</evidence>
<dbReference type="AlphaFoldDB" id="A0A6I0F2L7"/>
<feature type="transmembrane region" description="Helical" evidence="1">
    <location>
        <begin position="6"/>
        <end position="24"/>
    </location>
</feature>
<protein>
    <submittedName>
        <fullName evidence="2">Uncharacterized protein</fullName>
    </submittedName>
</protein>
<comment type="caution">
    <text evidence="2">The sequence shown here is derived from an EMBL/GenBank/DDBJ whole genome shotgun (WGS) entry which is preliminary data.</text>
</comment>
<dbReference type="EMBL" id="WBXO01000002">
    <property type="protein sequence ID" value="KAB2953800.1"/>
    <property type="molecule type" value="Genomic_DNA"/>
</dbReference>
<keyword evidence="1" id="KW-1133">Transmembrane helix</keyword>
<dbReference type="InterPro" id="IPR014794">
    <property type="entry name" value="DUF1779"/>
</dbReference>
<keyword evidence="1" id="KW-0472">Membrane</keyword>
<evidence type="ECO:0000313" key="2">
    <source>
        <dbReference type="EMBL" id="KAB2953800.1"/>
    </source>
</evidence>
<reference evidence="2 3" key="1">
    <citation type="submission" date="2019-10" db="EMBL/GenBank/DDBJ databases">
        <title>Whole-genome sequence of the extremophile Heliorestis acidaminivorans DSM 24790.</title>
        <authorList>
            <person name="Kyndt J.A."/>
            <person name="Meyer T.E."/>
        </authorList>
    </citation>
    <scope>NUCLEOTIDE SEQUENCE [LARGE SCALE GENOMIC DNA]</scope>
    <source>
        <strain evidence="2 3">DSM 24790</strain>
    </source>
</reference>
<evidence type="ECO:0000313" key="3">
    <source>
        <dbReference type="Proteomes" id="UP000468766"/>
    </source>
</evidence>